<protein>
    <recommendedName>
        <fullName evidence="2">Heterokaryon incompatibility domain-containing protein</fullName>
    </recommendedName>
</protein>
<evidence type="ECO:0000259" key="2">
    <source>
        <dbReference type="Pfam" id="PF06985"/>
    </source>
</evidence>
<comment type="caution">
    <text evidence="3">The sequence shown here is derived from an EMBL/GenBank/DDBJ whole genome shotgun (WGS) entry which is preliminary data.</text>
</comment>
<sequence>MLGRTYFFRADIDFPKGGAPSTKHYTRDLAARRPDDPSPRLCARCQDWDVPEFAAGRGSKAHCYLPLAAVLRTGAGCLVCAAVGAAVEARRRAGSGCEREEWLRRAKVEEVYIAVQGPFFLDSGYAVDQERRLASGEVRLFLEVTVSLVRDGGGEVPVPVPFAVTPQFRMKYSAGGEEVPRLVGVEEWEVDRFDIGTLKGWIQHCERWHDACGAEYASTSELPRGFRVIDMRDMRIVQPSEPVRFVALSYMWEASEGTGHAQLVNANTEDLGAEGSLLSVSLPRIITDTISLCRDLGERYLWVDRLCIVQDDQRSKPDQIDGMDRIYRSAAFAIMAALDDRTGKGLPGYIDERRSRASLWGPPRNRNSRRGIDPNGIQAIVDPSLWNRRGWTFQERLFTKRRLFITEYQVLFECCRAQAAEELTWGPRLKDDPFYSPVEEADHQDDHDCGDADADAGVSDDGEKRKKNKHSFGTGFYCKPRFGKSITIQLQDHITLADYCLWVENYTPRELSHGGDVLNAFAGVGNAVKKAMKTEVMYGLPAVCLPQALMWSHTGRAARREETAWIPSWSWAGWGGKAGYRWIHGEEKLNDSKLVRVVTLVAFHFQDPGRGLGRVGVRERWLGMEMRKMNILGPDKLPKLQRRMSGGRIIVSEETDRMYEEMWNACPHSPWEALARPGLDPAAVEIAGDFPGCLVFNTTVASLRIGRDHRRPGTRAATGEFEDAEILDVMGRPVGYLDKMDPEWIAGRKGKRDRRRMLDFIVISAGMQEATSERGQWAFIEGQFHELWQFNVMLVERLPYEQFVARRVGVGCVRVSRWRECNPRWETVVLC</sequence>
<dbReference type="PANTHER" id="PTHR33112">
    <property type="entry name" value="DOMAIN PROTEIN, PUTATIVE-RELATED"/>
    <property type="match status" value="1"/>
</dbReference>
<reference evidence="3" key="1">
    <citation type="journal article" date="2020" name="Phytopathology">
        <title>Genome sequence and comparative analysis of Colletotrichum gloeosporioides isolated from Liriodendron leaves.</title>
        <authorList>
            <person name="Fu F.F."/>
            <person name="Hao Z."/>
            <person name="Wang P."/>
            <person name="Lu Y."/>
            <person name="Xue L.J."/>
            <person name="Wei G."/>
            <person name="Tian Y."/>
            <person name="Baishi H."/>
            <person name="Xu H."/>
            <person name="Shi J."/>
            <person name="Cheng T."/>
            <person name="Wang G."/>
            <person name="Yi Y."/>
            <person name="Chen J."/>
        </authorList>
    </citation>
    <scope>NUCLEOTIDE SEQUENCE</scope>
    <source>
        <strain evidence="3">Lc1</strain>
    </source>
</reference>
<gene>
    <name evidence="3" type="ORF">GCG54_00012474</name>
</gene>
<dbReference type="GeneID" id="69019593"/>
<dbReference type="PANTHER" id="PTHR33112:SF12">
    <property type="entry name" value="HETEROKARYON INCOMPATIBILITY DOMAIN-CONTAINING PROTEIN"/>
    <property type="match status" value="1"/>
</dbReference>
<organism evidence="3 4">
    <name type="scientific">Colletotrichum gloeosporioides</name>
    <name type="common">Anthracnose fungus</name>
    <name type="synonym">Glomerella cingulata</name>
    <dbReference type="NCBI Taxonomy" id="474922"/>
    <lineage>
        <taxon>Eukaryota</taxon>
        <taxon>Fungi</taxon>
        <taxon>Dikarya</taxon>
        <taxon>Ascomycota</taxon>
        <taxon>Pezizomycotina</taxon>
        <taxon>Sordariomycetes</taxon>
        <taxon>Hypocreomycetidae</taxon>
        <taxon>Glomerellales</taxon>
        <taxon>Glomerellaceae</taxon>
        <taxon>Colletotrichum</taxon>
        <taxon>Colletotrichum gloeosporioides species complex</taxon>
    </lineage>
</organism>
<dbReference type="RefSeq" id="XP_045261386.1">
    <property type="nucleotide sequence ID" value="XM_045412351.1"/>
</dbReference>
<accession>A0A8H4CEI5</accession>
<feature type="compositionally biased region" description="Basic and acidic residues" evidence="1">
    <location>
        <begin position="440"/>
        <end position="450"/>
    </location>
</feature>
<keyword evidence="4" id="KW-1185">Reference proteome</keyword>
<dbReference type="Pfam" id="PF06985">
    <property type="entry name" value="HET"/>
    <property type="match status" value="1"/>
</dbReference>
<dbReference type="AlphaFoldDB" id="A0A8H4CEI5"/>
<dbReference type="Proteomes" id="UP000613401">
    <property type="component" value="Unassembled WGS sequence"/>
</dbReference>
<feature type="domain" description="Heterokaryon incompatibility" evidence="2">
    <location>
        <begin position="245"/>
        <end position="395"/>
    </location>
</feature>
<proteinExistence type="predicted"/>
<reference evidence="3" key="2">
    <citation type="submission" date="2020-03" db="EMBL/GenBank/DDBJ databases">
        <authorList>
            <person name="Fu F.-F."/>
            <person name="Chen J."/>
        </authorList>
    </citation>
    <scope>NUCLEOTIDE SEQUENCE</scope>
    <source>
        <strain evidence="3">Lc1</strain>
    </source>
</reference>
<evidence type="ECO:0000313" key="3">
    <source>
        <dbReference type="EMBL" id="KAF3802227.1"/>
    </source>
</evidence>
<name>A0A8H4CEI5_COLGL</name>
<dbReference type="EMBL" id="WVTB01000065">
    <property type="protein sequence ID" value="KAF3802227.1"/>
    <property type="molecule type" value="Genomic_DNA"/>
</dbReference>
<feature type="compositionally biased region" description="Acidic residues" evidence="1">
    <location>
        <begin position="451"/>
        <end position="460"/>
    </location>
</feature>
<evidence type="ECO:0000256" key="1">
    <source>
        <dbReference type="SAM" id="MobiDB-lite"/>
    </source>
</evidence>
<feature type="region of interest" description="Disordered" evidence="1">
    <location>
        <begin position="434"/>
        <end position="468"/>
    </location>
</feature>
<evidence type="ECO:0000313" key="4">
    <source>
        <dbReference type="Proteomes" id="UP000613401"/>
    </source>
</evidence>
<dbReference type="InterPro" id="IPR010730">
    <property type="entry name" value="HET"/>
</dbReference>